<keyword evidence="1" id="KW-1133">Transmembrane helix</keyword>
<dbReference type="Proteomes" id="UP000053660">
    <property type="component" value="Unassembled WGS sequence"/>
</dbReference>
<evidence type="ECO:0000313" key="3">
    <source>
        <dbReference type="Proteomes" id="UP000053660"/>
    </source>
</evidence>
<organism evidence="2 3">
    <name type="scientific">Oesophagostomum dentatum</name>
    <name type="common">Nodular worm</name>
    <dbReference type="NCBI Taxonomy" id="61180"/>
    <lineage>
        <taxon>Eukaryota</taxon>
        <taxon>Metazoa</taxon>
        <taxon>Ecdysozoa</taxon>
        <taxon>Nematoda</taxon>
        <taxon>Chromadorea</taxon>
        <taxon>Rhabditida</taxon>
        <taxon>Rhabditina</taxon>
        <taxon>Rhabditomorpha</taxon>
        <taxon>Strongyloidea</taxon>
        <taxon>Strongylidae</taxon>
        <taxon>Oesophagostomum</taxon>
    </lineage>
</organism>
<evidence type="ECO:0000313" key="2">
    <source>
        <dbReference type="EMBL" id="KHJ75042.1"/>
    </source>
</evidence>
<evidence type="ECO:0000256" key="1">
    <source>
        <dbReference type="SAM" id="Phobius"/>
    </source>
</evidence>
<dbReference type="EMBL" id="KN613136">
    <property type="protein sequence ID" value="KHJ75042.1"/>
    <property type="molecule type" value="Genomic_DNA"/>
</dbReference>
<protein>
    <submittedName>
        <fullName evidence="2">Uncharacterized protein</fullName>
    </submittedName>
</protein>
<feature type="transmembrane region" description="Helical" evidence="1">
    <location>
        <begin position="12"/>
        <end position="35"/>
    </location>
</feature>
<sequence>MQFFYFSRVISVFTIMSMATVTGIVMTTTTITIIMRNTGMDIVTMVMVTPIHPQGITAIHTTRLLISMHMVLIM</sequence>
<dbReference type="AlphaFoldDB" id="A0A0B1RV69"/>
<reference evidence="2 3" key="1">
    <citation type="submission" date="2014-03" db="EMBL/GenBank/DDBJ databases">
        <title>Draft genome of the hookworm Oesophagostomum dentatum.</title>
        <authorList>
            <person name="Mitreva M."/>
        </authorList>
    </citation>
    <scope>NUCLEOTIDE SEQUENCE [LARGE SCALE GENOMIC DNA]</scope>
    <source>
        <strain evidence="2 3">OD-Hann</strain>
    </source>
</reference>
<accession>A0A0B1RV69</accession>
<proteinExistence type="predicted"/>
<keyword evidence="1" id="KW-0472">Membrane</keyword>
<keyword evidence="1" id="KW-0812">Transmembrane</keyword>
<gene>
    <name evidence="2" type="ORF">OESDEN_25342</name>
</gene>
<keyword evidence="3" id="KW-1185">Reference proteome</keyword>
<name>A0A0B1RV69_OESDE</name>